<evidence type="ECO:0000256" key="7">
    <source>
        <dbReference type="ARBA" id="ARBA00022977"/>
    </source>
</evidence>
<dbReference type="HOGENOM" id="CLU_009227_1_4_6"/>
<keyword evidence="7 11" id="KW-0784">Thiamine biosynthesis</keyword>
<name>A0A0A7RYX1_FRIPE</name>
<dbReference type="GO" id="GO:0000287">
    <property type="term" value="F:magnesium ion binding"/>
    <property type="evidence" value="ECO:0007669"/>
    <property type="project" value="UniProtKB-UniRule"/>
</dbReference>
<keyword evidence="6 11" id="KW-0460">Magnesium</keyword>
<comment type="pathway">
    <text evidence="1 11">Metabolic intermediate biosynthesis; 1-deoxy-D-xylulose 5-phosphate biosynthesis; 1-deoxy-D-xylulose 5-phosphate from D-glyceraldehyde 3-phosphate and pyruvate: step 1/1.</text>
</comment>
<protein>
    <recommendedName>
        <fullName evidence="11">1-deoxy-D-xylulose-5-phosphate synthase</fullName>
        <ecNumber evidence="11">2.2.1.7</ecNumber>
    </recommendedName>
    <alternativeName>
        <fullName evidence="11">1-deoxyxylulose-5-phosphate synthase</fullName>
        <shortName evidence="11">DXP synthase</shortName>
        <shortName evidence="11">DXPS</shortName>
    </alternativeName>
</protein>
<dbReference type="Gene3D" id="3.40.50.920">
    <property type="match status" value="1"/>
</dbReference>
<dbReference type="Pfam" id="PF02779">
    <property type="entry name" value="Transket_pyr"/>
    <property type="match status" value="1"/>
</dbReference>
<gene>
    <name evidence="11" type="primary">dxs</name>
    <name evidence="13" type="ORF">FPB0191_00696</name>
</gene>
<dbReference type="FunFam" id="3.40.50.920:FF:000002">
    <property type="entry name" value="1-deoxy-D-xylulose-5-phosphate synthase"/>
    <property type="match status" value="1"/>
</dbReference>
<accession>A0A0A7RYX1</accession>
<dbReference type="CDD" id="cd07033">
    <property type="entry name" value="TPP_PYR_DXS_TK_like"/>
    <property type="match status" value="1"/>
</dbReference>
<dbReference type="InterPro" id="IPR009014">
    <property type="entry name" value="Transketo_C/PFOR_II"/>
</dbReference>
<evidence type="ECO:0000256" key="8">
    <source>
        <dbReference type="ARBA" id="ARBA00023052"/>
    </source>
</evidence>
<evidence type="ECO:0000256" key="10">
    <source>
        <dbReference type="ARBA" id="ARBA00055605"/>
    </source>
</evidence>
<evidence type="ECO:0000256" key="2">
    <source>
        <dbReference type="ARBA" id="ARBA00011081"/>
    </source>
</evidence>
<dbReference type="GO" id="GO:0009228">
    <property type="term" value="P:thiamine biosynthetic process"/>
    <property type="evidence" value="ECO:0007669"/>
    <property type="project" value="UniProtKB-UniRule"/>
</dbReference>
<dbReference type="Proteomes" id="UP000030901">
    <property type="component" value="Chromosome"/>
</dbReference>
<evidence type="ECO:0000256" key="6">
    <source>
        <dbReference type="ARBA" id="ARBA00022842"/>
    </source>
</evidence>
<evidence type="ECO:0000256" key="4">
    <source>
        <dbReference type="ARBA" id="ARBA00022679"/>
    </source>
</evidence>
<proteinExistence type="inferred from homology"/>
<dbReference type="GO" id="GO:0005829">
    <property type="term" value="C:cytosol"/>
    <property type="evidence" value="ECO:0007669"/>
    <property type="project" value="TreeGrafter"/>
</dbReference>
<organism evidence="13 14">
    <name type="scientific">Frischella perrara</name>
    <dbReference type="NCBI Taxonomy" id="1267021"/>
    <lineage>
        <taxon>Bacteria</taxon>
        <taxon>Pseudomonadati</taxon>
        <taxon>Pseudomonadota</taxon>
        <taxon>Gammaproteobacteria</taxon>
        <taxon>Orbales</taxon>
        <taxon>Orbaceae</taxon>
        <taxon>Frischella</taxon>
    </lineage>
</organism>
<dbReference type="GO" id="GO:0030976">
    <property type="term" value="F:thiamine pyrophosphate binding"/>
    <property type="evidence" value="ECO:0007669"/>
    <property type="project" value="UniProtKB-UniRule"/>
</dbReference>
<sequence>MNLEHYPFLEQINSPNDLRNFSLNQLPEISEELRHFLLNSVSRTSGHLASGLGVVELTVALHYVYNTPFDQLIWDVGHQAYPHKILTGRRDQMLTIRKKGGLHPFPWRDESEYDVLSTGHSSTSISAALGIAIAEQTEQSGRKIVCVIGDGALTAGMAFEALNHAGHLKPNMLVILNDNDMSISQNIGGLNQHLTHILTSRTYASFRNSSKKVLSGIPPVRMFLKKTEEQLKNLITPINLFTQLGFNYTGPIDGHDIDSLVSTLSQIRQLEGPQLLHVVTQKGKGYPPAEKNPVLWHGVPQFNPNEGIINSSKSKTESFSQIFGDWLCDMAQHDKKLVAITPAMSEGSGMVKFAENYPDQFYDVAIAEQHAITFAAGLAIRGKKPIVAIYSTFLQRGYDQLIHDVALQNLPVLFAIDRAGIVGADGPTHQGAFDISFLRCIPNLIIMTPSTANECRDMLYTGYLHNGPAVVRYPRGEADGILQQSMQIIPIGKSQLICHGNTIAILNFGCLLSEVLQSAKQLNATVIDMRFVKPLDEEAILDIAKTHKTLVTIEENAIQGGAGSAVNEFILTKKLKCDMLNIGLPDVFIQQGNQTEIRDEMGLTADKITRKIKNFIKQ</sequence>
<dbReference type="SUPFAM" id="SSF52922">
    <property type="entry name" value="TK C-terminal domain-like"/>
    <property type="match status" value="1"/>
</dbReference>
<dbReference type="PROSITE" id="PS00802">
    <property type="entry name" value="TRANSKETOLASE_2"/>
    <property type="match status" value="1"/>
</dbReference>
<comment type="similarity">
    <text evidence="2 11">Belongs to the transketolase family. DXPS subfamily.</text>
</comment>
<evidence type="ECO:0000256" key="11">
    <source>
        <dbReference type="HAMAP-Rule" id="MF_00315"/>
    </source>
</evidence>
<dbReference type="PANTHER" id="PTHR43322">
    <property type="entry name" value="1-D-DEOXYXYLULOSE 5-PHOSPHATE SYNTHASE-RELATED"/>
    <property type="match status" value="1"/>
</dbReference>
<dbReference type="InterPro" id="IPR049557">
    <property type="entry name" value="Transketolase_CS"/>
</dbReference>
<evidence type="ECO:0000256" key="3">
    <source>
        <dbReference type="ARBA" id="ARBA00011738"/>
    </source>
</evidence>
<dbReference type="SMART" id="SM00861">
    <property type="entry name" value="Transket_pyr"/>
    <property type="match status" value="1"/>
</dbReference>
<keyword evidence="14" id="KW-1185">Reference proteome</keyword>
<keyword evidence="9 11" id="KW-0414">Isoprene biosynthesis</keyword>
<dbReference type="CDD" id="cd02007">
    <property type="entry name" value="TPP_DXS"/>
    <property type="match status" value="1"/>
</dbReference>
<comment type="catalytic activity">
    <reaction evidence="11">
        <text>D-glyceraldehyde 3-phosphate + pyruvate + H(+) = 1-deoxy-D-xylulose 5-phosphate + CO2</text>
        <dbReference type="Rhea" id="RHEA:12605"/>
        <dbReference type="ChEBI" id="CHEBI:15361"/>
        <dbReference type="ChEBI" id="CHEBI:15378"/>
        <dbReference type="ChEBI" id="CHEBI:16526"/>
        <dbReference type="ChEBI" id="CHEBI:57792"/>
        <dbReference type="ChEBI" id="CHEBI:59776"/>
        <dbReference type="EC" id="2.2.1.7"/>
    </reaction>
</comment>
<comment type="subunit">
    <text evidence="3 11">Homodimer.</text>
</comment>
<dbReference type="FunFam" id="3.40.50.970:FF:000005">
    <property type="entry name" value="1-deoxy-D-xylulose-5-phosphate synthase"/>
    <property type="match status" value="1"/>
</dbReference>
<dbReference type="InterPro" id="IPR005477">
    <property type="entry name" value="Dxylulose-5-P_synthase"/>
</dbReference>
<dbReference type="PANTHER" id="PTHR43322:SF5">
    <property type="entry name" value="1-DEOXY-D-XYLULOSE-5-PHOSPHATE SYNTHASE, CHLOROPLASTIC"/>
    <property type="match status" value="1"/>
</dbReference>
<dbReference type="UniPathway" id="UPA00064">
    <property type="reaction ID" value="UER00091"/>
</dbReference>
<dbReference type="NCBIfam" id="NF003933">
    <property type="entry name" value="PRK05444.2-2"/>
    <property type="match status" value="1"/>
</dbReference>
<dbReference type="STRING" id="1267021.FPB0191_00696"/>
<dbReference type="NCBIfam" id="TIGR00204">
    <property type="entry name" value="dxs"/>
    <property type="match status" value="1"/>
</dbReference>
<comment type="function">
    <text evidence="10 11">Catalyzes the acyloin condensation reaction between C atoms 2 and 3 of pyruvate and glyceraldehyde 3-phosphate to yield 1-deoxy-D-xylulose-5-phosphate (DXP).</text>
</comment>
<feature type="binding site" evidence="11">
    <location>
        <position position="286"/>
    </location>
    <ligand>
        <name>thiamine diphosphate</name>
        <dbReference type="ChEBI" id="CHEBI:58937"/>
    </ligand>
</feature>
<keyword evidence="5 11" id="KW-0479">Metal-binding</keyword>
<feature type="binding site" evidence="11">
    <location>
        <begin position="151"/>
        <end position="152"/>
    </location>
    <ligand>
        <name>thiamine diphosphate</name>
        <dbReference type="ChEBI" id="CHEBI:58937"/>
    </ligand>
</feature>
<evidence type="ECO:0000256" key="5">
    <source>
        <dbReference type="ARBA" id="ARBA00022723"/>
    </source>
</evidence>
<feature type="binding site" evidence="11">
    <location>
        <position position="368"/>
    </location>
    <ligand>
        <name>thiamine diphosphate</name>
        <dbReference type="ChEBI" id="CHEBI:58937"/>
    </ligand>
</feature>
<feature type="binding site" evidence="11">
    <location>
        <position position="150"/>
    </location>
    <ligand>
        <name>Mg(2+)</name>
        <dbReference type="ChEBI" id="CHEBI:18420"/>
    </ligand>
</feature>
<dbReference type="InterPro" id="IPR005475">
    <property type="entry name" value="Transketolase-like_Pyr-bd"/>
</dbReference>
<comment type="cofactor">
    <cofactor evidence="11">
        <name>Mg(2+)</name>
        <dbReference type="ChEBI" id="CHEBI:18420"/>
    </cofactor>
    <text evidence="11">Binds 1 Mg(2+) ion per subunit.</text>
</comment>
<evidence type="ECO:0000256" key="9">
    <source>
        <dbReference type="ARBA" id="ARBA00023229"/>
    </source>
</evidence>
<dbReference type="OrthoDB" id="9803371at2"/>
<dbReference type="GO" id="GO:0019288">
    <property type="term" value="P:isopentenyl diphosphate biosynthetic process, methylerythritol 4-phosphate pathway"/>
    <property type="evidence" value="ECO:0007669"/>
    <property type="project" value="TreeGrafter"/>
</dbReference>
<dbReference type="Pfam" id="PF13292">
    <property type="entry name" value="DXP_synthase_N"/>
    <property type="match status" value="1"/>
</dbReference>
<feature type="binding site" evidence="11">
    <location>
        <position position="179"/>
    </location>
    <ligand>
        <name>thiamine diphosphate</name>
        <dbReference type="ChEBI" id="CHEBI:58937"/>
    </ligand>
</feature>
<dbReference type="RefSeq" id="WP_039104041.1">
    <property type="nucleotide sequence ID" value="NZ_CP009056.1"/>
</dbReference>
<dbReference type="GO" id="GO:0008661">
    <property type="term" value="F:1-deoxy-D-xylulose-5-phosphate synthase activity"/>
    <property type="evidence" value="ECO:0007669"/>
    <property type="project" value="UniProtKB-UniRule"/>
</dbReference>
<evidence type="ECO:0000256" key="1">
    <source>
        <dbReference type="ARBA" id="ARBA00004980"/>
    </source>
</evidence>
<dbReference type="EMBL" id="CP009056">
    <property type="protein sequence ID" value="AJA44525.1"/>
    <property type="molecule type" value="Genomic_DNA"/>
</dbReference>
<dbReference type="PROSITE" id="PS00801">
    <property type="entry name" value="TRANSKETOLASE_1"/>
    <property type="match status" value="1"/>
</dbReference>
<dbReference type="KEGG" id="fpp:FPB0191_00696"/>
<feature type="binding site" evidence="11">
    <location>
        <position position="179"/>
    </location>
    <ligand>
        <name>Mg(2+)</name>
        <dbReference type="ChEBI" id="CHEBI:18420"/>
    </ligand>
</feature>
<feature type="binding site" evidence="11">
    <location>
        <position position="78"/>
    </location>
    <ligand>
        <name>thiamine diphosphate</name>
        <dbReference type="ChEBI" id="CHEBI:58937"/>
    </ligand>
</feature>
<dbReference type="Gene3D" id="3.40.50.970">
    <property type="match status" value="2"/>
</dbReference>
<keyword evidence="8 11" id="KW-0786">Thiamine pyrophosphate</keyword>
<dbReference type="InterPro" id="IPR029061">
    <property type="entry name" value="THDP-binding"/>
</dbReference>
<comment type="cofactor">
    <cofactor evidence="11">
        <name>thiamine diphosphate</name>
        <dbReference type="ChEBI" id="CHEBI:58937"/>
    </cofactor>
    <text evidence="11">Binds 1 thiamine pyrophosphate per subunit.</text>
</comment>
<feature type="domain" description="Transketolase-like pyrimidine-binding" evidence="12">
    <location>
        <begin position="317"/>
        <end position="481"/>
    </location>
</feature>
<evidence type="ECO:0000313" key="13">
    <source>
        <dbReference type="EMBL" id="AJA44525.1"/>
    </source>
</evidence>
<reference evidence="13 14" key="1">
    <citation type="journal article" date="2014" name="Appl. Environ. Microbiol.">
        <title>Gut symbionts from distinct hosts exhibit genotoxic activity via divergent colibactin biosynthetic pathways.</title>
        <authorList>
            <person name="Engel P."/>
            <person name="Vizcaino M.I."/>
            <person name="Crawford J.M."/>
        </authorList>
    </citation>
    <scope>NUCLEOTIDE SEQUENCE [LARGE SCALE GENOMIC DNA]</scope>
    <source>
        <strain evidence="13 14">PEB0191</strain>
    </source>
</reference>
<dbReference type="GO" id="GO:0016114">
    <property type="term" value="P:terpenoid biosynthetic process"/>
    <property type="evidence" value="ECO:0007669"/>
    <property type="project" value="UniProtKB-UniRule"/>
</dbReference>
<dbReference type="AlphaFoldDB" id="A0A0A7RYX1"/>
<dbReference type="InterPro" id="IPR020826">
    <property type="entry name" value="Transketolase_BS"/>
</dbReference>
<dbReference type="HAMAP" id="MF_00315">
    <property type="entry name" value="DXP_synth"/>
    <property type="match status" value="1"/>
</dbReference>
<evidence type="ECO:0000313" key="14">
    <source>
        <dbReference type="Proteomes" id="UP000030901"/>
    </source>
</evidence>
<feature type="binding site" evidence="11">
    <location>
        <begin position="119"/>
        <end position="121"/>
    </location>
    <ligand>
        <name>thiamine diphosphate</name>
        <dbReference type="ChEBI" id="CHEBI:58937"/>
    </ligand>
</feature>
<evidence type="ECO:0000259" key="12">
    <source>
        <dbReference type="SMART" id="SM00861"/>
    </source>
</evidence>
<dbReference type="EC" id="2.2.1.7" evidence="11"/>
<dbReference type="InterPro" id="IPR033248">
    <property type="entry name" value="Transketolase_C"/>
</dbReference>
<dbReference type="Pfam" id="PF02780">
    <property type="entry name" value="Transketolase_C"/>
    <property type="match status" value="1"/>
</dbReference>
<keyword evidence="4 11" id="KW-0808">Transferase</keyword>
<dbReference type="SUPFAM" id="SSF52518">
    <property type="entry name" value="Thiamin diphosphate-binding fold (THDP-binding)"/>
    <property type="match status" value="2"/>
</dbReference>